<keyword evidence="1" id="KW-0812">Transmembrane</keyword>
<evidence type="ECO:0000313" key="3">
    <source>
        <dbReference type="Proteomes" id="UP001428341"/>
    </source>
</evidence>
<name>A0AAP0QHK7_9ROSI</name>
<accession>A0AAP0QHK7</accession>
<organism evidence="2 3">
    <name type="scientific">Citrus x changshan-huyou</name>
    <dbReference type="NCBI Taxonomy" id="2935761"/>
    <lineage>
        <taxon>Eukaryota</taxon>
        <taxon>Viridiplantae</taxon>
        <taxon>Streptophyta</taxon>
        <taxon>Embryophyta</taxon>
        <taxon>Tracheophyta</taxon>
        <taxon>Spermatophyta</taxon>
        <taxon>Magnoliopsida</taxon>
        <taxon>eudicotyledons</taxon>
        <taxon>Gunneridae</taxon>
        <taxon>Pentapetalae</taxon>
        <taxon>rosids</taxon>
        <taxon>malvids</taxon>
        <taxon>Sapindales</taxon>
        <taxon>Rutaceae</taxon>
        <taxon>Aurantioideae</taxon>
        <taxon>Citrus</taxon>
    </lineage>
</organism>
<protein>
    <submittedName>
        <fullName evidence="2">Uncharacterized protein</fullName>
    </submittedName>
</protein>
<keyword evidence="3" id="KW-1185">Reference proteome</keyword>
<evidence type="ECO:0000313" key="2">
    <source>
        <dbReference type="EMBL" id="KAK9192733.1"/>
    </source>
</evidence>
<sequence>MIALISYHYYYYYYLLILLPSLFLKYIKFITELLLNYY</sequence>
<keyword evidence="1" id="KW-1133">Transmembrane helix</keyword>
<dbReference type="EMBL" id="JBCGBO010000006">
    <property type="protein sequence ID" value="KAK9192733.1"/>
    <property type="molecule type" value="Genomic_DNA"/>
</dbReference>
<feature type="transmembrane region" description="Helical" evidence="1">
    <location>
        <begin position="12"/>
        <end position="35"/>
    </location>
</feature>
<reference evidence="2 3" key="1">
    <citation type="submission" date="2024-05" db="EMBL/GenBank/DDBJ databases">
        <title>Haplotype-resolved chromosome-level genome assembly of Huyou (Citrus changshanensis).</title>
        <authorList>
            <person name="Miao C."/>
            <person name="Chen W."/>
            <person name="Wu Y."/>
            <person name="Wang L."/>
            <person name="Zhao S."/>
            <person name="Grierson D."/>
            <person name="Xu C."/>
            <person name="Chen K."/>
        </authorList>
    </citation>
    <scope>NUCLEOTIDE SEQUENCE [LARGE SCALE GENOMIC DNA]</scope>
    <source>
        <strain evidence="2">01-14</strain>
        <tissue evidence="2">Leaf</tissue>
    </source>
</reference>
<comment type="caution">
    <text evidence="2">The sequence shown here is derived from an EMBL/GenBank/DDBJ whole genome shotgun (WGS) entry which is preliminary data.</text>
</comment>
<dbReference type="Proteomes" id="UP001428341">
    <property type="component" value="Unassembled WGS sequence"/>
</dbReference>
<keyword evidence="1" id="KW-0472">Membrane</keyword>
<gene>
    <name evidence="2" type="ORF">WN944_003426</name>
</gene>
<evidence type="ECO:0000256" key="1">
    <source>
        <dbReference type="SAM" id="Phobius"/>
    </source>
</evidence>
<dbReference type="AlphaFoldDB" id="A0AAP0QHK7"/>
<proteinExistence type="predicted"/>